<reference evidence="4" key="1">
    <citation type="journal article" date="2014" name="Int. J. Syst. Evol. Microbiol.">
        <title>Complete genome sequence of Corynebacterium casei LMG S-19264T (=DSM 44701T), isolated from a smear-ripened cheese.</title>
        <authorList>
            <consortium name="US DOE Joint Genome Institute (JGI-PGF)"/>
            <person name="Walter F."/>
            <person name="Albersmeier A."/>
            <person name="Kalinowski J."/>
            <person name="Ruckert C."/>
        </authorList>
    </citation>
    <scope>NUCLEOTIDE SEQUENCE</scope>
    <source>
        <strain evidence="4">JCM 18487</strain>
    </source>
</reference>
<dbReference type="FunFam" id="1.20.200.10:FF:000001">
    <property type="entry name" value="Fumarate hydratase, mitochondrial"/>
    <property type="match status" value="1"/>
</dbReference>
<dbReference type="SUPFAM" id="SSF48557">
    <property type="entry name" value="L-aspartase-like"/>
    <property type="match status" value="1"/>
</dbReference>
<dbReference type="InterPro" id="IPR020557">
    <property type="entry name" value="Fumarate_lyase_CS"/>
</dbReference>
<dbReference type="Gene3D" id="1.20.200.10">
    <property type="entry name" value="Fumarase/aspartase (Central domain)"/>
    <property type="match status" value="1"/>
</dbReference>
<dbReference type="PRINTS" id="PR00145">
    <property type="entry name" value="ARGSUCLYASE"/>
</dbReference>
<dbReference type="GO" id="GO:0005829">
    <property type="term" value="C:cytosol"/>
    <property type="evidence" value="ECO:0007669"/>
    <property type="project" value="TreeGrafter"/>
</dbReference>
<dbReference type="AlphaFoldDB" id="A0A917K5F6"/>
<dbReference type="FunFam" id="1.10.275.10:FF:000001">
    <property type="entry name" value="Fumarate hydratase, mitochondrial"/>
    <property type="match status" value="1"/>
</dbReference>
<dbReference type="PANTHER" id="PTHR42696">
    <property type="entry name" value="ASPARTATE AMMONIA-LYASE"/>
    <property type="match status" value="1"/>
</dbReference>
<keyword evidence="1" id="KW-0456">Lyase</keyword>
<dbReference type="InterPro" id="IPR018951">
    <property type="entry name" value="Fumarase_C_C"/>
</dbReference>
<proteinExistence type="predicted"/>
<dbReference type="PROSITE" id="PS00163">
    <property type="entry name" value="FUMARATE_LYASES"/>
    <property type="match status" value="1"/>
</dbReference>
<evidence type="ECO:0000313" key="5">
    <source>
        <dbReference type="Proteomes" id="UP000637695"/>
    </source>
</evidence>
<dbReference type="GO" id="GO:0006099">
    <property type="term" value="P:tricarboxylic acid cycle"/>
    <property type="evidence" value="ECO:0007669"/>
    <property type="project" value="InterPro"/>
</dbReference>
<gene>
    <name evidence="4" type="primary">aspA</name>
    <name evidence="4" type="ORF">GCM10010885_05410</name>
</gene>
<dbReference type="InterPro" id="IPR000362">
    <property type="entry name" value="Fumarate_lyase_fam"/>
</dbReference>
<organism evidence="4 5">
    <name type="scientific">Alicyclobacillus cellulosilyticus</name>
    <dbReference type="NCBI Taxonomy" id="1003997"/>
    <lineage>
        <taxon>Bacteria</taxon>
        <taxon>Bacillati</taxon>
        <taxon>Bacillota</taxon>
        <taxon>Bacilli</taxon>
        <taxon>Bacillales</taxon>
        <taxon>Alicyclobacillaceae</taxon>
        <taxon>Alicyclobacillus</taxon>
    </lineage>
</organism>
<dbReference type="Pfam" id="PF10415">
    <property type="entry name" value="FumaraseC_C"/>
    <property type="match status" value="1"/>
</dbReference>
<dbReference type="Gene3D" id="1.10.275.10">
    <property type="entry name" value="Fumarase/aspartase (N-terminal domain)"/>
    <property type="match status" value="1"/>
</dbReference>
<dbReference type="EMBL" id="BMOY01000005">
    <property type="protein sequence ID" value="GGI98838.1"/>
    <property type="molecule type" value="Genomic_DNA"/>
</dbReference>
<evidence type="ECO:0000313" key="4">
    <source>
        <dbReference type="EMBL" id="GGI98838.1"/>
    </source>
</evidence>
<evidence type="ECO:0000259" key="2">
    <source>
        <dbReference type="Pfam" id="PF00206"/>
    </source>
</evidence>
<dbReference type="NCBIfam" id="NF008909">
    <property type="entry name" value="PRK12273.1"/>
    <property type="match status" value="1"/>
</dbReference>
<sequence length="477" mass="50816">MERPQRIVRDALGEISIPADAYYGAQTARALHNFPISHLRLPRSFIRAQGIVKWAAAAAHKELGVMEPAKADAICRAADEVMDGRLDDWFVVDVYQAGAGTSQNMNANEVIAARAAELLGGERGDVRLVHPNDDVNRSQSTNDTFHIAMNIAGLELLAHGLDPALRRLAAALRGKAAEFSHIVKAGRTHLQDAVPLRLGDEFGAWAHNVERHRAWIEQAAANLLWLGFGGNAVGTGINAPPGFAEVAVRKVAEKTGFAFRLAEDPFAFNQNPDEVVYVSGALRNLALALQRIANDVRLLASGPRTGLAEIELPAVQPGSSIMPGKVNPVMAEMLNMVAYQVQGCDTTIALAGGAGQLELNVMMPVMAANFLHEITILTTAVDAFTERCVLGIRADAARCRAYAERSLALATALNTTIGYDQAAQVVKRALADGTSLRDACLALGIDAAVADRVLDVDALSRVVPRTLAPSVGAEPAD</sequence>
<name>A0A917K5F6_9BACL</name>
<accession>A0A917K5F6</accession>
<feature type="domain" description="Fumarate lyase N-terminal" evidence="2">
    <location>
        <begin position="13"/>
        <end position="343"/>
    </location>
</feature>
<dbReference type="RefSeq" id="WP_188880998.1">
    <property type="nucleotide sequence ID" value="NZ_BMOY01000005.1"/>
</dbReference>
<dbReference type="Proteomes" id="UP000637695">
    <property type="component" value="Unassembled WGS sequence"/>
</dbReference>
<dbReference type="PRINTS" id="PR00149">
    <property type="entry name" value="FUMRATELYASE"/>
</dbReference>
<comment type="caution">
    <text evidence="4">The sequence shown here is derived from an EMBL/GenBank/DDBJ whole genome shotgun (WGS) entry which is preliminary data.</text>
</comment>
<dbReference type="Pfam" id="PF00206">
    <property type="entry name" value="Lyase_1"/>
    <property type="match status" value="1"/>
</dbReference>
<dbReference type="GO" id="GO:0006531">
    <property type="term" value="P:aspartate metabolic process"/>
    <property type="evidence" value="ECO:0007669"/>
    <property type="project" value="TreeGrafter"/>
</dbReference>
<evidence type="ECO:0000259" key="3">
    <source>
        <dbReference type="Pfam" id="PF10415"/>
    </source>
</evidence>
<keyword evidence="5" id="KW-1185">Reference proteome</keyword>
<dbReference type="InterPro" id="IPR008948">
    <property type="entry name" value="L-Aspartase-like"/>
</dbReference>
<dbReference type="InterPro" id="IPR051546">
    <property type="entry name" value="Aspartate_Ammonia-Lyase"/>
</dbReference>
<dbReference type="CDD" id="cd01596">
    <property type="entry name" value="Aspartase_like"/>
    <property type="match status" value="1"/>
</dbReference>
<protein>
    <submittedName>
        <fullName evidence="4">Aspartate ammonia-lyase</fullName>
    </submittedName>
</protein>
<dbReference type="GO" id="GO:0008797">
    <property type="term" value="F:aspartate ammonia-lyase activity"/>
    <property type="evidence" value="ECO:0007669"/>
    <property type="project" value="TreeGrafter"/>
</dbReference>
<feature type="domain" description="Fumarase C C-terminal" evidence="3">
    <location>
        <begin position="409"/>
        <end position="459"/>
    </location>
</feature>
<dbReference type="InterPro" id="IPR024083">
    <property type="entry name" value="Fumarase/histidase_N"/>
</dbReference>
<dbReference type="PANTHER" id="PTHR42696:SF2">
    <property type="entry name" value="ASPARTATE AMMONIA-LYASE"/>
    <property type="match status" value="1"/>
</dbReference>
<reference evidence="4" key="2">
    <citation type="submission" date="2020-09" db="EMBL/GenBank/DDBJ databases">
        <authorList>
            <person name="Sun Q."/>
            <person name="Ohkuma M."/>
        </authorList>
    </citation>
    <scope>NUCLEOTIDE SEQUENCE</scope>
    <source>
        <strain evidence="4">JCM 18487</strain>
    </source>
</reference>
<dbReference type="Gene3D" id="1.10.40.30">
    <property type="entry name" value="Fumarase/aspartase (C-terminal domain)"/>
    <property type="match status" value="1"/>
</dbReference>
<evidence type="ECO:0000256" key="1">
    <source>
        <dbReference type="ARBA" id="ARBA00023239"/>
    </source>
</evidence>
<dbReference type="InterPro" id="IPR022761">
    <property type="entry name" value="Fumarate_lyase_N"/>
</dbReference>